<feature type="signal peptide" evidence="1">
    <location>
        <begin position="1"/>
        <end position="27"/>
    </location>
</feature>
<dbReference type="EMBL" id="CP030941">
    <property type="protein sequence ID" value="UUP17640.1"/>
    <property type="molecule type" value="Genomic_DNA"/>
</dbReference>
<dbReference type="PANTHER" id="PTHR39327">
    <property type="match status" value="1"/>
</dbReference>
<protein>
    <recommendedName>
        <fullName evidence="4">Transglutaminase</fullName>
    </recommendedName>
</protein>
<dbReference type="PANTHER" id="PTHR39327:SF1">
    <property type="entry name" value="BLR5470 PROTEIN"/>
    <property type="match status" value="1"/>
</dbReference>
<name>A0ABY5MI15_9HYPH</name>
<dbReference type="Gene3D" id="3.10.620.30">
    <property type="match status" value="1"/>
</dbReference>
<dbReference type="RefSeq" id="WP_422392379.1">
    <property type="nucleotide sequence ID" value="NZ_CP030941.1"/>
</dbReference>
<gene>
    <name evidence="2" type="ORF">NTH_02110</name>
</gene>
<dbReference type="Proteomes" id="UP001342418">
    <property type="component" value="Chromosome"/>
</dbReference>
<keyword evidence="3" id="KW-1185">Reference proteome</keyword>
<feature type="chain" id="PRO_5045189398" description="Transglutaminase" evidence="1">
    <location>
        <begin position="28"/>
        <end position="203"/>
    </location>
</feature>
<keyword evidence="1" id="KW-0732">Signal</keyword>
<dbReference type="Pfam" id="PF06035">
    <property type="entry name" value="Peptidase_C93"/>
    <property type="match status" value="1"/>
</dbReference>
<evidence type="ECO:0000256" key="1">
    <source>
        <dbReference type="SAM" id="SignalP"/>
    </source>
</evidence>
<evidence type="ECO:0000313" key="3">
    <source>
        <dbReference type="Proteomes" id="UP001342418"/>
    </source>
</evidence>
<proteinExistence type="predicted"/>
<accession>A0ABY5MI15</accession>
<evidence type="ECO:0008006" key="4">
    <source>
        <dbReference type="Google" id="ProtNLM"/>
    </source>
</evidence>
<organism evidence="2 3">
    <name type="scientific">Nitratireductor thuwali</name>
    <dbReference type="NCBI Taxonomy" id="2267699"/>
    <lineage>
        <taxon>Bacteria</taxon>
        <taxon>Pseudomonadati</taxon>
        <taxon>Pseudomonadota</taxon>
        <taxon>Alphaproteobacteria</taxon>
        <taxon>Hyphomicrobiales</taxon>
        <taxon>Phyllobacteriaceae</taxon>
        <taxon>Nitratireductor</taxon>
    </lineage>
</organism>
<dbReference type="InterPro" id="IPR010319">
    <property type="entry name" value="Transglutaminase-like_Cys_pept"/>
</dbReference>
<sequence>MAAGRAVRGTAMGLFVAIGMAAGQAGATGLMATGGYTSQPIGHYEFCKKWPRECAQRPTDNGPEHMSSGLMRRLASVNRSVNGSVKPLNDVDIYGVNELWTYPAKGIGDCEDFVLEKRRRLSATGISLANLLITVVRKRDGEGHAVLTVRTDEGDYILDNLNNDVKLWSHTSYRYLKRQASNHTGRWVTLRGENNLLVGAVQQ</sequence>
<reference evidence="2 3" key="1">
    <citation type="submission" date="2018-07" db="EMBL/GenBank/DDBJ databases">
        <title>Genome sequence of Nitratireductor thuwali#1536.</title>
        <authorList>
            <person name="Michoud G."/>
            <person name="Merlino G."/>
            <person name="Sefrji F.O."/>
            <person name="Daffonchio D."/>
        </authorList>
    </citation>
    <scope>NUCLEOTIDE SEQUENCE [LARGE SCALE GENOMIC DNA]</scope>
    <source>
        <strain evidence="3">Nit1536</strain>
    </source>
</reference>
<evidence type="ECO:0000313" key="2">
    <source>
        <dbReference type="EMBL" id="UUP17640.1"/>
    </source>
</evidence>